<evidence type="ECO:0000313" key="3">
    <source>
        <dbReference type="Proteomes" id="UP001357485"/>
    </source>
</evidence>
<dbReference type="EMBL" id="JAVRRA010000117">
    <property type="protein sequence ID" value="KAK5292469.1"/>
    <property type="molecule type" value="Genomic_DNA"/>
</dbReference>
<keyword evidence="3" id="KW-1185">Reference proteome</keyword>
<evidence type="ECO:0000259" key="1">
    <source>
        <dbReference type="Pfam" id="PF22917"/>
    </source>
</evidence>
<organism evidence="2 3">
    <name type="scientific">Cryomyces antarcticus</name>
    <dbReference type="NCBI Taxonomy" id="329879"/>
    <lineage>
        <taxon>Eukaryota</taxon>
        <taxon>Fungi</taxon>
        <taxon>Dikarya</taxon>
        <taxon>Ascomycota</taxon>
        <taxon>Pezizomycotina</taxon>
        <taxon>Dothideomycetes</taxon>
        <taxon>Dothideomycetes incertae sedis</taxon>
        <taxon>Cryomyces</taxon>
    </lineage>
</organism>
<dbReference type="Pfam" id="PF22917">
    <property type="entry name" value="PRISE"/>
    <property type="match status" value="1"/>
</dbReference>
<feature type="domain" description="PRISE-like Rossmann-fold" evidence="1">
    <location>
        <begin position="1"/>
        <end position="120"/>
    </location>
</feature>
<dbReference type="Gene3D" id="3.40.50.720">
    <property type="entry name" value="NAD(P)-binding Rossmann-like Domain"/>
    <property type="match status" value="1"/>
</dbReference>
<evidence type="ECO:0000313" key="2">
    <source>
        <dbReference type="EMBL" id="KAK5292469.1"/>
    </source>
</evidence>
<dbReference type="Proteomes" id="UP001357485">
    <property type="component" value="Unassembled WGS sequence"/>
</dbReference>
<protein>
    <recommendedName>
        <fullName evidence="1">PRISE-like Rossmann-fold domain-containing protein</fullName>
    </recommendedName>
</protein>
<reference evidence="2 3" key="1">
    <citation type="submission" date="2023-08" db="EMBL/GenBank/DDBJ databases">
        <title>Black Yeasts Isolated from many extreme environments.</title>
        <authorList>
            <person name="Coleine C."/>
            <person name="Stajich J.E."/>
            <person name="Selbmann L."/>
        </authorList>
    </citation>
    <scope>NUCLEOTIDE SEQUENCE [LARGE SCALE GENOMIC DNA]</scope>
    <source>
        <strain evidence="2 3">CCFEE 536</strain>
    </source>
</reference>
<gene>
    <name evidence="2" type="ORF">LTR16_001844</name>
</gene>
<sequence length="123" mass="14055">MIARQTLHLSLKGEGSNVADAKTPETWSSKWPQLCAWFGVRSAPPPSDDSGGLREVRKYVNEHIDVWKCMEEKYGLKKGVADSDLTFQGFEYFLLTQSDFDRQYDMTKMYATGFEEERDVMGA</sequence>
<dbReference type="InterPro" id="IPR055222">
    <property type="entry name" value="PRISE-like_Rossmann-fold"/>
</dbReference>
<proteinExistence type="predicted"/>
<comment type="caution">
    <text evidence="2">The sequence shown here is derived from an EMBL/GenBank/DDBJ whole genome shotgun (WGS) entry which is preliminary data.</text>
</comment>
<accession>A0ABR0M7Z1</accession>
<name>A0ABR0M7Z1_9PEZI</name>